<name>A0A561PWQ8_9BACT</name>
<dbReference type="AlphaFoldDB" id="A0A561PWQ8"/>
<keyword evidence="2" id="KW-1185">Reference proteome</keyword>
<organism evidence="1 2">
    <name type="scientific">Chitinophaga polysaccharea</name>
    <dbReference type="NCBI Taxonomy" id="1293035"/>
    <lineage>
        <taxon>Bacteria</taxon>
        <taxon>Pseudomonadati</taxon>
        <taxon>Bacteroidota</taxon>
        <taxon>Chitinophagia</taxon>
        <taxon>Chitinophagales</taxon>
        <taxon>Chitinophagaceae</taxon>
        <taxon>Chitinophaga</taxon>
    </lineage>
</organism>
<accession>A0A561PWQ8</accession>
<reference evidence="1 2" key="1">
    <citation type="submission" date="2019-06" db="EMBL/GenBank/DDBJ databases">
        <title>Sorghum-associated microbial communities from plants grown in Nebraska, USA.</title>
        <authorList>
            <person name="Schachtman D."/>
        </authorList>
    </citation>
    <scope>NUCLEOTIDE SEQUENCE [LARGE SCALE GENOMIC DNA]</scope>
    <source>
        <strain evidence="1 2">1209</strain>
    </source>
</reference>
<sequence>MVKIPGTTILVSLVLNNLVQQKEVYHMKLFRQLFFVWIAIMFLPHVQVHSEILQRNALDNIRVANHGIVVVQRVEAPRIRATITRFKRRPVGINDSYGHEKVCPPLLSALAPRFIYVDKTQRGYYFNPYLSVPIPLRSWRGPPTA</sequence>
<dbReference type="EMBL" id="VIWO01000002">
    <property type="protein sequence ID" value="TWF42545.1"/>
    <property type="molecule type" value="Genomic_DNA"/>
</dbReference>
<gene>
    <name evidence="1" type="ORF">FHW36_102305</name>
</gene>
<proteinExistence type="predicted"/>
<comment type="caution">
    <text evidence="1">The sequence shown here is derived from an EMBL/GenBank/DDBJ whole genome shotgun (WGS) entry which is preliminary data.</text>
</comment>
<evidence type="ECO:0000313" key="2">
    <source>
        <dbReference type="Proteomes" id="UP000320811"/>
    </source>
</evidence>
<evidence type="ECO:0000313" key="1">
    <source>
        <dbReference type="EMBL" id="TWF42545.1"/>
    </source>
</evidence>
<dbReference type="Proteomes" id="UP000320811">
    <property type="component" value="Unassembled WGS sequence"/>
</dbReference>
<protein>
    <submittedName>
        <fullName evidence="1">Uncharacterized protein</fullName>
    </submittedName>
</protein>